<dbReference type="PROSITE" id="PS51318">
    <property type="entry name" value="TAT"/>
    <property type="match status" value="1"/>
</dbReference>
<dbReference type="SUPFAM" id="SSF53850">
    <property type="entry name" value="Periplasmic binding protein-like II"/>
    <property type="match status" value="1"/>
</dbReference>
<keyword evidence="4" id="KW-1185">Reference proteome</keyword>
<keyword evidence="2" id="KW-0732">Signal</keyword>
<dbReference type="PIRSF" id="PIRSF017082">
    <property type="entry name" value="YflP"/>
    <property type="match status" value="1"/>
</dbReference>
<dbReference type="CDD" id="cd13578">
    <property type="entry name" value="PBP2_Bug27"/>
    <property type="match status" value="1"/>
</dbReference>
<dbReference type="Proteomes" id="UP001293718">
    <property type="component" value="Unassembled WGS sequence"/>
</dbReference>
<accession>A0ABU5IH39</accession>
<evidence type="ECO:0000313" key="4">
    <source>
        <dbReference type="Proteomes" id="UP001293718"/>
    </source>
</evidence>
<dbReference type="Gene3D" id="3.40.190.10">
    <property type="entry name" value="Periplasmic binding protein-like II"/>
    <property type="match status" value="1"/>
</dbReference>
<proteinExistence type="inferred from homology"/>
<dbReference type="EMBL" id="JAXOJX010000030">
    <property type="protein sequence ID" value="MDZ5458458.1"/>
    <property type="molecule type" value="Genomic_DNA"/>
</dbReference>
<sequence length="332" mass="34653">MLTRRRFTARALGTAALLGVAAPAAVLAQAAYPTKPVTIVVPFSPGGGVDVMTRLLAEKLRPLLGQVVNVENKAGGSGMIGAVAAVRAPADGYTLLMATAGETAINPHVYKAKMQYAPEKDLAPISLVVKVPNVLVVNPALPIKSTAELLAYAKAHPGKLSYGSSGIGNPQHLAGELLARMSAQKLTHVPYRGASNQLTDTAGGSVDMTFVSLAGARPFMKDGRVRAIAMTSPKRSPLAPDVPALAETKGLEGYALENWFGLFAPAATPAAVIDKLNAAVAQALKDPDLVKRLNELGGEVSPLGPAPFKAFIQDESRRFARIVQDANITPEN</sequence>
<dbReference type="PANTHER" id="PTHR42928">
    <property type="entry name" value="TRICARBOXYLATE-BINDING PROTEIN"/>
    <property type="match status" value="1"/>
</dbReference>
<dbReference type="RefSeq" id="WP_322466534.1">
    <property type="nucleotide sequence ID" value="NZ_JAXOJX010000030.1"/>
</dbReference>
<dbReference type="PANTHER" id="PTHR42928:SF5">
    <property type="entry name" value="BLR1237 PROTEIN"/>
    <property type="match status" value="1"/>
</dbReference>
<feature type="signal peptide" evidence="2">
    <location>
        <begin position="1"/>
        <end position="30"/>
    </location>
</feature>
<dbReference type="Gene3D" id="3.40.190.150">
    <property type="entry name" value="Bordetella uptake gene, domain 1"/>
    <property type="match status" value="1"/>
</dbReference>
<comment type="similarity">
    <text evidence="1">Belongs to the UPF0065 (bug) family.</text>
</comment>
<feature type="chain" id="PRO_5045491905" evidence="2">
    <location>
        <begin position="31"/>
        <end position="332"/>
    </location>
</feature>
<dbReference type="InterPro" id="IPR042100">
    <property type="entry name" value="Bug_dom1"/>
</dbReference>
<dbReference type="Pfam" id="PF03401">
    <property type="entry name" value="TctC"/>
    <property type="match status" value="1"/>
</dbReference>
<evidence type="ECO:0000313" key="3">
    <source>
        <dbReference type="EMBL" id="MDZ5458458.1"/>
    </source>
</evidence>
<comment type="caution">
    <text evidence="3">The sequence shown here is derived from an EMBL/GenBank/DDBJ whole genome shotgun (WGS) entry which is preliminary data.</text>
</comment>
<evidence type="ECO:0000256" key="1">
    <source>
        <dbReference type="ARBA" id="ARBA00006987"/>
    </source>
</evidence>
<reference evidence="3 4" key="1">
    <citation type="submission" date="2023-11" db="EMBL/GenBank/DDBJ databases">
        <title>Draft genome of Azohydromonas lata strain H1 (DSM1123), a polyhydroxyalkanoate producer.</title>
        <authorList>
            <person name="Traversa D."/>
            <person name="D'Addabbo P."/>
            <person name="Pazzani C."/>
            <person name="Manzari C."/>
            <person name="Chiara M."/>
            <person name="Scrascia M."/>
        </authorList>
    </citation>
    <scope>NUCLEOTIDE SEQUENCE [LARGE SCALE GENOMIC DNA]</scope>
    <source>
        <strain evidence="3 4">H1</strain>
    </source>
</reference>
<gene>
    <name evidence="3" type="ORF">SM757_17920</name>
</gene>
<name>A0ABU5IH39_9BURK</name>
<organism evidence="3 4">
    <name type="scientific">Azohydromonas lata</name>
    <dbReference type="NCBI Taxonomy" id="45677"/>
    <lineage>
        <taxon>Bacteria</taxon>
        <taxon>Pseudomonadati</taxon>
        <taxon>Pseudomonadota</taxon>
        <taxon>Betaproteobacteria</taxon>
        <taxon>Burkholderiales</taxon>
        <taxon>Sphaerotilaceae</taxon>
        <taxon>Azohydromonas</taxon>
    </lineage>
</organism>
<evidence type="ECO:0000256" key="2">
    <source>
        <dbReference type="SAM" id="SignalP"/>
    </source>
</evidence>
<dbReference type="InterPro" id="IPR006311">
    <property type="entry name" value="TAT_signal"/>
</dbReference>
<dbReference type="InterPro" id="IPR005064">
    <property type="entry name" value="BUG"/>
</dbReference>
<protein>
    <submittedName>
        <fullName evidence="3">Tripartite tricarboxylate transporter substrate binding protein</fullName>
    </submittedName>
</protein>